<accession>A0ABN8XML4</accession>
<protein>
    <submittedName>
        <fullName evidence="1">Uncharacterized protein</fullName>
    </submittedName>
</protein>
<proteinExistence type="predicted"/>
<reference evidence="1" key="1">
    <citation type="submission" date="2023-04" db="EMBL/GenBank/DDBJ databases">
        <authorList>
            <consortium name="ELIXIR-Norway"/>
        </authorList>
    </citation>
    <scope>NUCLEOTIDE SEQUENCE [LARGE SCALE GENOMIC DNA]</scope>
</reference>
<evidence type="ECO:0000313" key="1">
    <source>
        <dbReference type="EMBL" id="CAI9149502.1"/>
    </source>
</evidence>
<keyword evidence="2" id="KW-1185">Reference proteome</keyword>
<sequence>MHPDSGSSGRAIKWRPLRLLRHPQCLYRLAAPWIIAEAAGGFGSVRIDHGAVEQIYLSALRGTPFFPGDRAARHPPPASYS</sequence>
<gene>
    <name evidence="1" type="ORF">MRATA1EN1_LOCUS31120</name>
</gene>
<dbReference type="EMBL" id="CATKSN020000340">
    <property type="protein sequence ID" value="CAI9149502.1"/>
    <property type="molecule type" value="Genomic_DNA"/>
</dbReference>
<name>A0ABN8XML4_RANTA</name>
<organism evidence="1 2">
    <name type="scientific">Rangifer tarandus platyrhynchus</name>
    <name type="common">Svalbard reindeer</name>
    <dbReference type="NCBI Taxonomy" id="3082113"/>
    <lineage>
        <taxon>Eukaryota</taxon>
        <taxon>Metazoa</taxon>
        <taxon>Chordata</taxon>
        <taxon>Craniata</taxon>
        <taxon>Vertebrata</taxon>
        <taxon>Euteleostomi</taxon>
        <taxon>Mammalia</taxon>
        <taxon>Eutheria</taxon>
        <taxon>Laurasiatheria</taxon>
        <taxon>Artiodactyla</taxon>
        <taxon>Ruminantia</taxon>
        <taxon>Pecora</taxon>
        <taxon>Cervidae</taxon>
        <taxon>Odocoileinae</taxon>
        <taxon>Rangifer</taxon>
    </lineage>
</organism>
<dbReference type="Proteomes" id="UP001176941">
    <property type="component" value="Unassembled WGS sequence"/>
</dbReference>
<evidence type="ECO:0000313" key="2">
    <source>
        <dbReference type="Proteomes" id="UP001176941"/>
    </source>
</evidence>
<comment type="caution">
    <text evidence="1">The sequence shown here is derived from an EMBL/GenBank/DDBJ whole genome shotgun (WGS) entry which is preliminary data.</text>
</comment>